<dbReference type="Proteomes" id="UP000772434">
    <property type="component" value="Unassembled WGS sequence"/>
</dbReference>
<sequence length="202" mass="22652">MPTVMGGHVNAFTTHGNAGDLGCPMAKGHHLRLYTLDSQVQHADQESLVNLGKWLQHKWHSARTRPRAEADRDIRGSVRTAAFLQEQWEEQVKAQTKPLSWQSKNKGKKAVEAALQTRKAREIAAKKVLNCQNILMDLEAEPYKHAGTELPDAEKQLESLRTSLRRQERALGVDGLLNDLPENRIFWQNPYRSGNTIASGAA</sequence>
<evidence type="ECO:0000313" key="1">
    <source>
        <dbReference type="EMBL" id="KAF9061085.1"/>
    </source>
</evidence>
<accession>A0A9P5PF97</accession>
<comment type="caution">
    <text evidence="1">The sequence shown here is derived from an EMBL/GenBank/DDBJ whole genome shotgun (WGS) entry which is preliminary data.</text>
</comment>
<reference evidence="1" key="1">
    <citation type="submission" date="2020-11" db="EMBL/GenBank/DDBJ databases">
        <authorList>
            <consortium name="DOE Joint Genome Institute"/>
            <person name="Ahrendt S."/>
            <person name="Riley R."/>
            <person name="Andreopoulos W."/>
            <person name="Labutti K."/>
            <person name="Pangilinan J."/>
            <person name="Ruiz-Duenas F.J."/>
            <person name="Barrasa J.M."/>
            <person name="Sanchez-Garcia M."/>
            <person name="Camarero S."/>
            <person name="Miyauchi S."/>
            <person name="Serrano A."/>
            <person name="Linde D."/>
            <person name="Babiker R."/>
            <person name="Drula E."/>
            <person name="Ayuso-Fernandez I."/>
            <person name="Pacheco R."/>
            <person name="Padilla G."/>
            <person name="Ferreira P."/>
            <person name="Barriuso J."/>
            <person name="Kellner H."/>
            <person name="Castanera R."/>
            <person name="Alfaro M."/>
            <person name="Ramirez L."/>
            <person name="Pisabarro A.G."/>
            <person name="Kuo A."/>
            <person name="Tritt A."/>
            <person name="Lipzen A."/>
            <person name="He G."/>
            <person name="Yan M."/>
            <person name="Ng V."/>
            <person name="Cullen D."/>
            <person name="Martin F."/>
            <person name="Rosso M.-N."/>
            <person name="Henrissat B."/>
            <person name="Hibbett D."/>
            <person name="Martinez A.T."/>
            <person name="Grigoriev I.V."/>
        </authorList>
    </citation>
    <scope>NUCLEOTIDE SEQUENCE</scope>
    <source>
        <strain evidence="1">AH 40177</strain>
    </source>
</reference>
<gene>
    <name evidence="1" type="ORF">BDP27DRAFT_1429345</name>
</gene>
<dbReference type="OrthoDB" id="3111932at2759"/>
<dbReference type="AlphaFoldDB" id="A0A9P5PF97"/>
<organism evidence="1 2">
    <name type="scientific">Rhodocollybia butyracea</name>
    <dbReference type="NCBI Taxonomy" id="206335"/>
    <lineage>
        <taxon>Eukaryota</taxon>
        <taxon>Fungi</taxon>
        <taxon>Dikarya</taxon>
        <taxon>Basidiomycota</taxon>
        <taxon>Agaricomycotina</taxon>
        <taxon>Agaricomycetes</taxon>
        <taxon>Agaricomycetidae</taxon>
        <taxon>Agaricales</taxon>
        <taxon>Marasmiineae</taxon>
        <taxon>Omphalotaceae</taxon>
        <taxon>Rhodocollybia</taxon>
    </lineage>
</organism>
<name>A0A9P5PF97_9AGAR</name>
<proteinExistence type="predicted"/>
<evidence type="ECO:0000313" key="2">
    <source>
        <dbReference type="Proteomes" id="UP000772434"/>
    </source>
</evidence>
<keyword evidence="2" id="KW-1185">Reference proteome</keyword>
<protein>
    <submittedName>
        <fullName evidence="1">Uncharacterized protein</fullName>
    </submittedName>
</protein>
<dbReference type="EMBL" id="JADNRY010000215">
    <property type="protein sequence ID" value="KAF9061085.1"/>
    <property type="molecule type" value="Genomic_DNA"/>
</dbReference>